<name>A0ABU6TXF9_9FABA</name>
<evidence type="ECO:0000256" key="1">
    <source>
        <dbReference type="SAM" id="MobiDB-lite"/>
    </source>
</evidence>
<accession>A0ABU6TXF9</accession>
<organism evidence="2 3">
    <name type="scientific">Stylosanthes scabra</name>
    <dbReference type="NCBI Taxonomy" id="79078"/>
    <lineage>
        <taxon>Eukaryota</taxon>
        <taxon>Viridiplantae</taxon>
        <taxon>Streptophyta</taxon>
        <taxon>Embryophyta</taxon>
        <taxon>Tracheophyta</taxon>
        <taxon>Spermatophyta</taxon>
        <taxon>Magnoliopsida</taxon>
        <taxon>eudicotyledons</taxon>
        <taxon>Gunneridae</taxon>
        <taxon>Pentapetalae</taxon>
        <taxon>rosids</taxon>
        <taxon>fabids</taxon>
        <taxon>Fabales</taxon>
        <taxon>Fabaceae</taxon>
        <taxon>Papilionoideae</taxon>
        <taxon>50 kb inversion clade</taxon>
        <taxon>dalbergioids sensu lato</taxon>
        <taxon>Dalbergieae</taxon>
        <taxon>Pterocarpus clade</taxon>
        <taxon>Stylosanthes</taxon>
    </lineage>
</organism>
<evidence type="ECO:0000313" key="2">
    <source>
        <dbReference type="EMBL" id="MED6153209.1"/>
    </source>
</evidence>
<comment type="caution">
    <text evidence="2">The sequence shown here is derived from an EMBL/GenBank/DDBJ whole genome shotgun (WGS) entry which is preliminary data.</text>
</comment>
<keyword evidence="3" id="KW-1185">Reference proteome</keyword>
<reference evidence="2 3" key="1">
    <citation type="journal article" date="2023" name="Plants (Basel)">
        <title>Bridging the Gap: Combining Genomics and Transcriptomics Approaches to Understand Stylosanthes scabra, an Orphan Legume from the Brazilian Caatinga.</title>
        <authorList>
            <person name="Ferreira-Neto J.R.C."/>
            <person name="da Silva M.D."/>
            <person name="Binneck E."/>
            <person name="de Melo N.F."/>
            <person name="da Silva R.H."/>
            <person name="de Melo A.L.T.M."/>
            <person name="Pandolfi V."/>
            <person name="Bustamante F.O."/>
            <person name="Brasileiro-Vidal A.C."/>
            <person name="Benko-Iseppon A.M."/>
        </authorList>
    </citation>
    <scope>NUCLEOTIDE SEQUENCE [LARGE SCALE GENOMIC DNA]</scope>
    <source>
        <tissue evidence="2">Leaves</tissue>
    </source>
</reference>
<evidence type="ECO:0000313" key="3">
    <source>
        <dbReference type="Proteomes" id="UP001341840"/>
    </source>
</evidence>
<feature type="region of interest" description="Disordered" evidence="1">
    <location>
        <begin position="59"/>
        <end position="82"/>
    </location>
</feature>
<gene>
    <name evidence="2" type="ORF">PIB30_099503</name>
</gene>
<feature type="non-terminal residue" evidence="2">
    <location>
        <position position="1"/>
    </location>
</feature>
<dbReference type="Proteomes" id="UP001341840">
    <property type="component" value="Unassembled WGS sequence"/>
</dbReference>
<protein>
    <submittedName>
        <fullName evidence="2">Uncharacterized protein</fullName>
    </submittedName>
</protein>
<dbReference type="EMBL" id="JASCZI010093292">
    <property type="protein sequence ID" value="MED6153209.1"/>
    <property type="molecule type" value="Genomic_DNA"/>
</dbReference>
<sequence>AKIGAEVAKKGSGNEEIMKKSLEGNSDAYAYAPMVTCVRDASHKAGSKSLNFSKQEFVADSSEPTMGVESRFKKSATKLATS</sequence>
<proteinExistence type="predicted"/>